<dbReference type="EMBL" id="JANRMS010000159">
    <property type="protein sequence ID" value="KAJ3545207.1"/>
    <property type="molecule type" value="Genomic_DNA"/>
</dbReference>
<comment type="caution">
    <text evidence="1">The sequence shown here is derived from an EMBL/GenBank/DDBJ whole genome shotgun (WGS) entry which is preliminary data.</text>
</comment>
<organism evidence="1 2">
    <name type="scientific">Fusarium decemcellulare</name>
    <dbReference type="NCBI Taxonomy" id="57161"/>
    <lineage>
        <taxon>Eukaryota</taxon>
        <taxon>Fungi</taxon>
        <taxon>Dikarya</taxon>
        <taxon>Ascomycota</taxon>
        <taxon>Pezizomycotina</taxon>
        <taxon>Sordariomycetes</taxon>
        <taxon>Hypocreomycetidae</taxon>
        <taxon>Hypocreales</taxon>
        <taxon>Nectriaceae</taxon>
        <taxon>Fusarium</taxon>
        <taxon>Fusarium decemcellulare species complex</taxon>
    </lineage>
</organism>
<reference evidence="1" key="1">
    <citation type="submission" date="2022-08" db="EMBL/GenBank/DDBJ databases">
        <title>Genome Sequence of Fusarium decemcellulare.</title>
        <authorList>
            <person name="Buettner E."/>
        </authorList>
    </citation>
    <scope>NUCLEOTIDE SEQUENCE</scope>
    <source>
        <strain evidence="1">Babe19</strain>
    </source>
</reference>
<protein>
    <submittedName>
        <fullName evidence="1">Uncharacterized protein</fullName>
    </submittedName>
</protein>
<keyword evidence="2" id="KW-1185">Reference proteome</keyword>
<proteinExistence type="predicted"/>
<evidence type="ECO:0000313" key="1">
    <source>
        <dbReference type="EMBL" id="KAJ3545207.1"/>
    </source>
</evidence>
<evidence type="ECO:0000313" key="2">
    <source>
        <dbReference type="Proteomes" id="UP001148629"/>
    </source>
</evidence>
<name>A0ACC1SS75_9HYPO</name>
<sequence>MAKSAVQMRPLSLDAKSVSSAARTLSLSFASDPLIRWLSRDPTGPGWESLPPALQQWQEARVREYTVRGLGMEAATQDKTPSSVGVCFLFPPKPQYRWLNPLWWPAYLRILWDQYWVKPMEPFADENRIGVMMDVHFESARKIKSKYPPNSLYYLEIAAVRPDTQGMGVGGTIMNWVVNLLGDSPCFLECTNEKNIGFYEKYGFKLVEERKLCDDINNDSPTTFYYMAGMNCEGYETRLTWGPDTTTPPTAGVVLNPVRQSRLQKKARVSKEADVTNEELPDFSMDMPDLGSVSSPDQLDLLYLQYGGNDISGTVTLPSDDVSHSLMENFASTGYQTLTGRAGQDTLLKSDILPLCDTSVPLRQVCLAYQASLDTETMKWTPMYMQSALSYYFDDLNSPEKLDLDATLATGVLLCSVSINSLYIWTPLLKGLHGVLQHRGLLNTAQRSPLADHLVEVVALLDIPCFTVNRISRSLDVWKMHVGPNRQLGIEQTSGLPYTLITLLADLGSLQTEECLLQWPGELGSDFIQIHLWDAFRYAGILHSRALLGDMQHLHSQSTSKPRTEVLRMKAFAAIQAIVDSGAFTFRQPLARAILYPLFISGLLAENELEQRLTRIAFQHLTEDGQETTDKVALNIVMKVWEMGKGNSESSKLGLALELAAERNVEIHLY</sequence>
<accession>A0ACC1SS75</accession>
<gene>
    <name evidence="1" type="ORF">NM208_g2626</name>
</gene>
<dbReference type="Proteomes" id="UP001148629">
    <property type="component" value="Unassembled WGS sequence"/>
</dbReference>